<dbReference type="InterPro" id="IPR036928">
    <property type="entry name" value="AS_sf"/>
</dbReference>
<feature type="compositionally biased region" description="Basic residues" evidence="1">
    <location>
        <begin position="29"/>
        <end position="47"/>
    </location>
</feature>
<accession>A0A844T2A6</accession>
<organism evidence="3 4">
    <name type="scientific">Bradyrhizobium pachyrhizi</name>
    <dbReference type="NCBI Taxonomy" id="280333"/>
    <lineage>
        <taxon>Bacteria</taxon>
        <taxon>Pseudomonadati</taxon>
        <taxon>Pseudomonadota</taxon>
        <taxon>Alphaproteobacteria</taxon>
        <taxon>Hyphomicrobiales</taxon>
        <taxon>Nitrobacteraceae</taxon>
        <taxon>Bradyrhizobium</taxon>
    </lineage>
</organism>
<dbReference type="Proteomes" id="UP000436468">
    <property type="component" value="Unassembled WGS sequence"/>
</dbReference>
<dbReference type="AlphaFoldDB" id="A0A844T2A6"/>
<dbReference type="SUPFAM" id="SSF75304">
    <property type="entry name" value="Amidase signature (AS) enzymes"/>
    <property type="match status" value="1"/>
</dbReference>
<dbReference type="Gene3D" id="3.90.1300.10">
    <property type="entry name" value="Amidase signature (AS) domain"/>
    <property type="match status" value="1"/>
</dbReference>
<reference evidence="3 4" key="1">
    <citation type="submission" date="2019-12" db="EMBL/GenBank/DDBJ databases">
        <title>Draft genome sequences Bradyrhizobium cajani AMBPC1010, Bradyrhizobium pachyrhizi AMBPC1040 and Bradyrhizobium yuanmingense ALSPC3051, three plant growth promoting strains isolated from nodules of Cajanus cajan L. in Dominican Republic.</title>
        <authorList>
            <person name="Flores-Felix J.D."/>
            <person name="Araujo J."/>
            <person name="Diaz-Alcantara C."/>
            <person name="Gonzalez-Andres F."/>
            <person name="Velazquez E."/>
        </authorList>
    </citation>
    <scope>NUCLEOTIDE SEQUENCE [LARGE SCALE GENOMIC DNA]</scope>
    <source>
        <strain evidence="3 4">1040</strain>
    </source>
</reference>
<evidence type="ECO:0000313" key="4">
    <source>
        <dbReference type="Proteomes" id="UP000436468"/>
    </source>
</evidence>
<protein>
    <recommendedName>
        <fullName evidence="2">Amidase domain-containing protein</fullName>
    </recommendedName>
</protein>
<proteinExistence type="predicted"/>
<dbReference type="Pfam" id="PF01425">
    <property type="entry name" value="Amidase"/>
    <property type="match status" value="1"/>
</dbReference>
<dbReference type="RefSeq" id="WP_428841147.1">
    <property type="nucleotide sequence ID" value="NZ_CP121667.1"/>
</dbReference>
<feature type="domain" description="Amidase" evidence="2">
    <location>
        <begin position="2"/>
        <end position="32"/>
    </location>
</feature>
<dbReference type="EMBL" id="WQNF01000023">
    <property type="protein sequence ID" value="MVT68790.1"/>
    <property type="molecule type" value="Genomic_DNA"/>
</dbReference>
<comment type="caution">
    <text evidence="3">The sequence shown here is derived from an EMBL/GenBank/DDBJ whole genome shotgun (WGS) entry which is preliminary data.</text>
</comment>
<evidence type="ECO:0000256" key="1">
    <source>
        <dbReference type="SAM" id="MobiDB-lite"/>
    </source>
</evidence>
<dbReference type="InterPro" id="IPR023631">
    <property type="entry name" value="Amidase_dom"/>
</dbReference>
<feature type="region of interest" description="Disordered" evidence="1">
    <location>
        <begin position="1"/>
        <end position="61"/>
    </location>
</feature>
<keyword evidence="4" id="KW-1185">Reference proteome</keyword>
<evidence type="ECO:0000259" key="2">
    <source>
        <dbReference type="Pfam" id="PF01425"/>
    </source>
</evidence>
<name>A0A844T2A6_9BRAD</name>
<evidence type="ECO:0000313" key="3">
    <source>
        <dbReference type="EMBL" id="MVT68790.1"/>
    </source>
</evidence>
<gene>
    <name evidence="3" type="ORF">GPL21_27260</name>
</gene>
<sequence length="61" mass="6846">MIPMAHASDGGGSIRRPACHTGVLGLRPQSKRWRPSHAIRPARRRRQSFPYPVRARQCADA</sequence>